<evidence type="ECO:0000313" key="2">
    <source>
        <dbReference type="Proteomes" id="UP000196531"/>
    </source>
</evidence>
<dbReference type="EMBL" id="MAAO01000006">
    <property type="protein sequence ID" value="OUR96424.1"/>
    <property type="molecule type" value="Genomic_DNA"/>
</dbReference>
<comment type="caution">
    <text evidence="1">The sequence shown here is derived from an EMBL/GenBank/DDBJ whole genome shotgun (WGS) entry which is preliminary data.</text>
</comment>
<dbReference type="SUPFAM" id="SSF69754">
    <property type="entry name" value="Ribosome binding protein Y (YfiA homologue)"/>
    <property type="match status" value="1"/>
</dbReference>
<organism evidence="1 2">
    <name type="scientific">Halobacteriovorax marinus</name>
    <dbReference type="NCBI Taxonomy" id="97084"/>
    <lineage>
        <taxon>Bacteria</taxon>
        <taxon>Pseudomonadati</taxon>
        <taxon>Bdellovibrionota</taxon>
        <taxon>Bacteriovoracia</taxon>
        <taxon>Bacteriovoracales</taxon>
        <taxon>Halobacteriovoraceae</taxon>
        <taxon>Halobacteriovorax</taxon>
    </lineage>
</organism>
<proteinExistence type="predicted"/>
<gene>
    <name evidence="1" type="ORF">A9Q84_08715</name>
</gene>
<name>A0A1Y5F6K2_9BACT</name>
<protein>
    <submittedName>
        <fullName evidence="1">Ribosomal subunit interface protein</fullName>
    </submittedName>
</protein>
<reference evidence="2" key="1">
    <citation type="journal article" date="2017" name="Proc. Natl. Acad. Sci. U.S.A.">
        <title>Simulation of Deepwater Horizon oil plume reveals substrate specialization within a complex community of hydrocarbon-degraders.</title>
        <authorList>
            <person name="Hu P."/>
            <person name="Dubinsky E.A."/>
            <person name="Probst A.J."/>
            <person name="Wang J."/>
            <person name="Sieber C.M.K."/>
            <person name="Tom L.M."/>
            <person name="Gardinali P."/>
            <person name="Banfield J.F."/>
            <person name="Atlas R.M."/>
            <person name="Andersen G.L."/>
        </authorList>
    </citation>
    <scope>NUCLEOTIDE SEQUENCE [LARGE SCALE GENOMIC DNA]</scope>
</reference>
<dbReference type="Proteomes" id="UP000196531">
    <property type="component" value="Unassembled WGS sequence"/>
</dbReference>
<dbReference type="InterPro" id="IPR003489">
    <property type="entry name" value="RHF/RaiA"/>
</dbReference>
<dbReference type="AlphaFoldDB" id="A0A1Y5F6K2"/>
<evidence type="ECO:0000313" key="1">
    <source>
        <dbReference type="EMBL" id="OUR96424.1"/>
    </source>
</evidence>
<dbReference type="Gene3D" id="3.30.160.100">
    <property type="entry name" value="Ribosome hibernation promotion factor-like"/>
    <property type="match status" value="1"/>
</dbReference>
<dbReference type="CDD" id="cd00552">
    <property type="entry name" value="RaiA"/>
    <property type="match status" value="1"/>
</dbReference>
<dbReference type="Pfam" id="PF02482">
    <property type="entry name" value="Ribosomal_S30AE"/>
    <property type="match status" value="1"/>
</dbReference>
<accession>A0A1Y5F6K2</accession>
<dbReference type="NCBIfam" id="TIGR00741">
    <property type="entry name" value="yfiA"/>
    <property type="match status" value="1"/>
</dbReference>
<dbReference type="InterPro" id="IPR036567">
    <property type="entry name" value="RHF-like"/>
</dbReference>
<sequence>MKVTITFLHLEHTQALDERIHEKSAKLEKFIDGNINVKWSCYVKEGNHYAEVDLNGPTFHYHATGSTDSLYKTIDVVVDKLEKQLSKKKGKWKNGRQKMATNQLEINEPEIAWADYDEDYVA</sequence>